<reference evidence="2 3" key="1">
    <citation type="submission" date="2016-11" db="EMBL/GenBank/DDBJ databases">
        <authorList>
            <person name="Jaros S."/>
            <person name="Januszkiewicz K."/>
            <person name="Wedrychowicz H."/>
        </authorList>
    </citation>
    <scope>NUCLEOTIDE SEQUENCE [LARGE SCALE GENOMIC DNA]</scope>
    <source>
        <strain evidence="2 3">DSM 18119</strain>
    </source>
</reference>
<evidence type="ECO:0000259" key="1">
    <source>
        <dbReference type="Pfam" id="PF00027"/>
    </source>
</evidence>
<feature type="domain" description="Cyclic nucleotide-binding" evidence="1">
    <location>
        <begin position="33"/>
        <end position="119"/>
    </location>
</feature>
<evidence type="ECO:0000313" key="2">
    <source>
        <dbReference type="EMBL" id="SHE39782.1"/>
    </source>
</evidence>
<dbReference type="STRING" id="1121884.SAMN02745131_00353"/>
<keyword evidence="2" id="KW-0808">Transferase</keyword>
<organism evidence="2 3">
    <name type="scientific">Flavisolibacter ginsengisoli DSM 18119</name>
    <dbReference type="NCBI Taxonomy" id="1121884"/>
    <lineage>
        <taxon>Bacteria</taxon>
        <taxon>Pseudomonadati</taxon>
        <taxon>Bacteroidota</taxon>
        <taxon>Chitinophagia</taxon>
        <taxon>Chitinophagales</taxon>
        <taxon>Chitinophagaceae</taxon>
        <taxon>Flavisolibacter</taxon>
    </lineage>
</organism>
<keyword evidence="3" id="KW-1185">Reference proteome</keyword>
<protein>
    <submittedName>
        <fullName evidence="2">cAMP-binding domain of CRP or a regulatory subunit of cAMP-dependent protein kinases</fullName>
    </submittedName>
</protein>
<dbReference type="InterPro" id="IPR014710">
    <property type="entry name" value="RmlC-like_jellyroll"/>
</dbReference>
<evidence type="ECO:0000313" key="3">
    <source>
        <dbReference type="Proteomes" id="UP000184048"/>
    </source>
</evidence>
<dbReference type="InterPro" id="IPR018490">
    <property type="entry name" value="cNMP-bd_dom_sf"/>
</dbReference>
<dbReference type="Proteomes" id="UP000184048">
    <property type="component" value="Unassembled WGS sequence"/>
</dbReference>
<gene>
    <name evidence="2" type="ORF">SAMN02745131_00353</name>
</gene>
<name>A0A1M4T5F5_9BACT</name>
<sequence length="198" mass="23892">MENVRPFFLFLHKFIDLKEQEFNDDIRPYLQIRHFRKKQPLCKIGEVEEYLNFILKGLVLKYYKKGDGDMVTQISTEGHIIHSQESFHSRTPSEYCVEPIEPTTVVSINYENLERIYSKSAKMERLGRLVVTFSMVVKDKWWTNMIRLTPRERFLDFIHKNPELIQRVPQKFLASYLNIQPETFSRFKHMLKEKRVHH</sequence>
<keyword evidence="2" id="KW-0418">Kinase</keyword>
<dbReference type="GO" id="GO:0016301">
    <property type="term" value="F:kinase activity"/>
    <property type="evidence" value="ECO:0007669"/>
    <property type="project" value="UniProtKB-KW"/>
</dbReference>
<dbReference type="SUPFAM" id="SSF51206">
    <property type="entry name" value="cAMP-binding domain-like"/>
    <property type="match status" value="1"/>
</dbReference>
<dbReference type="AlphaFoldDB" id="A0A1M4T5F5"/>
<proteinExistence type="predicted"/>
<dbReference type="InterPro" id="IPR000595">
    <property type="entry name" value="cNMP-bd_dom"/>
</dbReference>
<dbReference type="OrthoDB" id="792939at2"/>
<dbReference type="Gene3D" id="2.60.120.10">
    <property type="entry name" value="Jelly Rolls"/>
    <property type="match status" value="1"/>
</dbReference>
<accession>A0A1M4T5F5</accession>
<dbReference type="EMBL" id="FQUU01000001">
    <property type="protein sequence ID" value="SHE39782.1"/>
    <property type="molecule type" value="Genomic_DNA"/>
</dbReference>
<dbReference type="Pfam" id="PF00027">
    <property type="entry name" value="cNMP_binding"/>
    <property type="match status" value="1"/>
</dbReference>
<dbReference type="RefSeq" id="WP_072833500.1">
    <property type="nucleotide sequence ID" value="NZ_FQUU01000001.1"/>
</dbReference>